<dbReference type="InterPro" id="IPR058625">
    <property type="entry name" value="MdtA-like_BSH"/>
</dbReference>
<evidence type="ECO:0000313" key="4">
    <source>
        <dbReference type="Proteomes" id="UP000028531"/>
    </source>
</evidence>
<evidence type="ECO:0000313" key="5">
    <source>
        <dbReference type="Proteomes" id="UP000239997"/>
    </source>
</evidence>
<dbReference type="EMBL" id="JPJI01000023">
    <property type="protein sequence ID" value="KEZ94042.1"/>
    <property type="molecule type" value="Genomic_DNA"/>
</dbReference>
<dbReference type="OrthoDB" id="1114717at2"/>
<evidence type="ECO:0000259" key="1">
    <source>
        <dbReference type="Pfam" id="PF25917"/>
    </source>
</evidence>
<comment type="caution">
    <text evidence="2">The sequence shown here is derived from an EMBL/GenBank/DDBJ whole genome shotgun (WGS) entry which is preliminary data.</text>
</comment>
<dbReference type="Gene3D" id="2.40.30.170">
    <property type="match status" value="1"/>
</dbReference>
<feature type="domain" description="Multidrug resistance protein MdtA-like barrel-sandwich hybrid" evidence="1">
    <location>
        <begin position="68"/>
        <end position="216"/>
    </location>
</feature>
<accession>A0A084JYK8</accession>
<proteinExistence type="predicted"/>
<dbReference type="RefSeq" id="WP_036579948.1">
    <property type="nucleotide sequence ID" value="NZ_JPJI01000023.1"/>
</dbReference>
<dbReference type="PANTHER" id="PTHR30469:SF15">
    <property type="entry name" value="HLYD FAMILY OF SECRETION PROTEINS"/>
    <property type="match status" value="1"/>
</dbReference>
<dbReference type="PANTHER" id="PTHR30469">
    <property type="entry name" value="MULTIDRUG RESISTANCE PROTEIN MDTA"/>
    <property type="match status" value="1"/>
</dbReference>
<organism evidence="2 4">
    <name type="scientific">Nonlabens ulvanivorans</name>
    <name type="common">Persicivirga ulvanivorans</name>
    <dbReference type="NCBI Taxonomy" id="906888"/>
    <lineage>
        <taxon>Bacteria</taxon>
        <taxon>Pseudomonadati</taxon>
        <taxon>Bacteroidota</taxon>
        <taxon>Flavobacteriia</taxon>
        <taxon>Flavobacteriales</taxon>
        <taxon>Flavobacteriaceae</taxon>
        <taxon>Nonlabens</taxon>
    </lineage>
</organism>
<sequence length="386" mass="42865">MRKIILGILALLIIGGAIYASKVIVDSKTAPKPRVKKEVKIITTDTITNSTVSIVIPANGNLQAKRRVELFAEVTGVFKPTGILFKTGQEYRAGQNMIIIENSEFYAQVQSSRSNLNNQITAIMPDLRLDYPSSYAQWQSYLDSWDMNTTTPALPQPIDDKEKYFITGRNIYTTYYNIKNLESRLGKYRIRAPFNGVLTEAMVTEGTLIRSGQQLGEFIQTGTYELQVAISSEFAGFLKVGESVELKNISDAKVYTGKVSRINGKVDQASQTITTVIEVKDDNLKEGMYLTANLDAQKIENAIEINRSLLQNENQLFAVEDGELVLKTIQPVHFSDKKVVVKGLENGTVIITQSVPGAYEGMIVKTEEQAAQEKANQTETDQSAIK</sequence>
<keyword evidence="5" id="KW-1185">Reference proteome</keyword>
<dbReference type="Proteomes" id="UP000239997">
    <property type="component" value="Unassembled WGS sequence"/>
</dbReference>
<dbReference type="GO" id="GO:0015562">
    <property type="term" value="F:efflux transmembrane transporter activity"/>
    <property type="evidence" value="ECO:0007669"/>
    <property type="project" value="TreeGrafter"/>
</dbReference>
<dbReference type="Gene3D" id="2.40.50.100">
    <property type="match status" value="1"/>
</dbReference>
<protein>
    <submittedName>
        <fullName evidence="3">Multidrug efflux pump subunit AcrA (Membrane-fusion protein)</fullName>
    </submittedName>
    <submittedName>
        <fullName evidence="2">RND transporter</fullName>
    </submittedName>
</protein>
<reference evidence="2 4" key="1">
    <citation type="submission" date="2014-07" db="EMBL/GenBank/DDBJ databases">
        <title>Draft genome sequence of Nonlabens ulvanivorans, an ulvan degrading bacterium.</title>
        <authorList>
            <person name="Kopel M."/>
            <person name="Helbert W."/>
            <person name="Henrissat B."/>
            <person name="Doniger T."/>
            <person name="Banin E."/>
        </authorList>
    </citation>
    <scope>NUCLEOTIDE SEQUENCE [LARGE SCALE GENOMIC DNA]</scope>
    <source>
        <strain evidence="2 4">PLR</strain>
    </source>
</reference>
<evidence type="ECO:0000313" key="2">
    <source>
        <dbReference type="EMBL" id="KEZ94042.1"/>
    </source>
</evidence>
<dbReference type="Proteomes" id="UP000028531">
    <property type="component" value="Unassembled WGS sequence"/>
</dbReference>
<dbReference type="Pfam" id="PF25917">
    <property type="entry name" value="BSH_RND"/>
    <property type="match status" value="1"/>
</dbReference>
<dbReference type="SUPFAM" id="SSF111369">
    <property type="entry name" value="HlyD-like secretion proteins"/>
    <property type="match status" value="1"/>
</dbReference>
<dbReference type="EMBL" id="PVNA01000004">
    <property type="protein sequence ID" value="PRX13028.1"/>
    <property type="molecule type" value="Genomic_DNA"/>
</dbReference>
<dbReference type="GO" id="GO:1990281">
    <property type="term" value="C:efflux pump complex"/>
    <property type="evidence" value="ECO:0007669"/>
    <property type="project" value="TreeGrafter"/>
</dbReference>
<reference evidence="3 5" key="2">
    <citation type="submission" date="2018-03" db="EMBL/GenBank/DDBJ databases">
        <title>Genomic Encyclopedia of Archaeal and Bacterial Type Strains, Phase II (KMG-II): from individual species to whole genera.</title>
        <authorList>
            <person name="Goeker M."/>
        </authorList>
    </citation>
    <scope>NUCLEOTIDE SEQUENCE [LARGE SCALE GENOMIC DNA]</scope>
    <source>
        <strain evidence="3 5">DSM 22727</strain>
    </source>
</reference>
<evidence type="ECO:0000313" key="3">
    <source>
        <dbReference type="EMBL" id="PRX13028.1"/>
    </source>
</evidence>
<dbReference type="Gene3D" id="2.40.420.20">
    <property type="match status" value="1"/>
</dbReference>
<dbReference type="AlphaFoldDB" id="A0A084JYK8"/>
<dbReference type="Gene3D" id="1.10.287.470">
    <property type="entry name" value="Helix hairpin bin"/>
    <property type="match status" value="1"/>
</dbReference>
<name>A0A084JYK8_NONUL</name>
<gene>
    <name evidence="2" type="ORF">IL45_02530</name>
    <name evidence="3" type="ORF">LY02_02085</name>
</gene>